<keyword evidence="3" id="KW-1185">Reference proteome</keyword>
<dbReference type="InterPro" id="IPR023213">
    <property type="entry name" value="CAT-like_dom_sf"/>
</dbReference>
<accession>A0AA41RVQ7</accession>
<reference evidence="2" key="1">
    <citation type="submission" date="2022-03" db="EMBL/GenBank/DDBJ databases">
        <title>A functionally conserved STORR gene fusion in Papaver species that diverged 16.8 million years ago.</title>
        <authorList>
            <person name="Catania T."/>
        </authorList>
    </citation>
    <scope>NUCLEOTIDE SEQUENCE</scope>
    <source>
        <strain evidence="2">S-191538</strain>
    </source>
</reference>
<dbReference type="Pfam" id="PF02458">
    <property type="entry name" value="Transferase"/>
    <property type="match status" value="1"/>
</dbReference>
<name>A0AA41RVQ7_PAPNU</name>
<evidence type="ECO:0000313" key="2">
    <source>
        <dbReference type="EMBL" id="MCL7024495.1"/>
    </source>
</evidence>
<evidence type="ECO:0000313" key="3">
    <source>
        <dbReference type="Proteomes" id="UP001177140"/>
    </source>
</evidence>
<sequence length="434" mass="49130">MLTTELPGCSYKRKPMLIYPSKPTPKHQLYLSNIDNQKFLRFFIKALFVYKVSIPIDDLKSSLSRVLFHYYPFAGRLRTSTKNIGKLELDCNGEGVVLAEAFVDISMDDFLENCETPHLSWRKLLPYASEEESANFLGIPPLVIQVTYLRCGGMILCTMANHLLCDGNGLQQFLQAWAQLHTKPDADLPIQPYHNREILKPRNPPQITSHHPEFVKKNPNSELDISGYLQSQPLVPCCVTFTRTQIQHLKNKLSLKCTTFEALASHVWCCWVEALRSSVSLPTSHTVKLLFSVDVREKMEPRLPEGYYGNGFSLCNDKTNVQHGVKSIQECKVRLTDDHLRSTIDLLEINGGVQHDLSSTLVITEWISIGRKLKDFGQGTKIHMGPLLSKTSCVFGPKLPAGGGDVETINVIVSMPEKDVENFKFYLMNRFLMI</sequence>
<dbReference type="Proteomes" id="UP001177140">
    <property type="component" value="Unassembled WGS sequence"/>
</dbReference>
<comment type="caution">
    <text evidence="2">The sequence shown here is derived from an EMBL/GenBank/DDBJ whole genome shotgun (WGS) entry which is preliminary data.</text>
</comment>
<protein>
    <submittedName>
        <fullName evidence="2">Uncharacterized protein</fullName>
    </submittedName>
</protein>
<dbReference type="InterPro" id="IPR050317">
    <property type="entry name" value="Plant_Fungal_Acyltransferase"/>
</dbReference>
<dbReference type="PANTHER" id="PTHR31642">
    <property type="entry name" value="TRICHOTHECENE 3-O-ACETYLTRANSFERASE"/>
    <property type="match status" value="1"/>
</dbReference>
<proteinExistence type="inferred from homology"/>
<evidence type="ECO:0000256" key="1">
    <source>
        <dbReference type="ARBA" id="ARBA00009861"/>
    </source>
</evidence>
<dbReference type="Gene3D" id="3.30.559.10">
    <property type="entry name" value="Chloramphenicol acetyltransferase-like domain"/>
    <property type="match status" value="2"/>
</dbReference>
<dbReference type="EMBL" id="JAJJMA010035204">
    <property type="protein sequence ID" value="MCL7024495.1"/>
    <property type="molecule type" value="Genomic_DNA"/>
</dbReference>
<dbReference type="GO" id="GO:0016747">
    <property type="term" value="F:acyltransferase activity, transferring groups other than amino-acyl groups"/>
    <property type="evidence" value="ECO:0007669"/>
    <property type="project" value="TreeGrafter"/>
</dbReference>
<gene>
    <name evidence="2" type="ORF">MKW94_011972</name>
</gene>
<dbReference type="AlphaFoldDB" id="A0AA41RVQ7"/>
<dbReference type="PANTHER" id="PTHR31642:SF5">
    <property type="entry name" value="OS01G0104900 PROTEIN"/>
    <property type="match status" value="1"/>
</dbReference>
<comment type="similarity">
    <text evidence="1">Belongs to the plant acyltransferase family.</text>
</comment>
<organism evidence="2 3">
    <name type="scientific">Papaver nudicaule</name>
    <name type="common">Iceland poppy</name>
    <dbReference type="NCBI Taxonomy" id="74823"/>
    <lineage>
        <taxon>Eukaryota</taxon>
        <taxon>Viridiplantae</taxon>
        <taxon>Streptophyta</taxon>
        <taxon>Embryophyta</taxon>
        <taxon>Tracheophyta</taxon>
        <taxon>Spermatophyta</taxon>
        <taxon>Magnoliopsida</taxon>
        <taxon>Ranunculales</taxon>
        <taxon>Papaveraceae</taxon>
        <taxon>Papaveroideae</taxon>
        <taxon>Papaver</taxon>
    </lineage>
</organism>